<feature type="transmembrane region" description="Helical" evidence="1">
    <location>
        <begin position="163"/>
        <end position="184"/>
    </location>
</feature>
<keyword evidence="1" id="KW-0812">Transmembrane</keyword>
<reference evidence="2" key="1">
    <citation type="submission" date="2018-05" db="EMBL/GenBank/DDBJ databases">
        <authorList>
            <person name="Lanie J.A."/>
            <person name="Ng W.-L."/>
            <person name="Kazmierczak K.M."/>
            <person name="Andrzejewski T.M."/>
            <person name="Davidsen T.M."/>
            <person name="Wayne K.J."/>
            <person name="Tettelin H."/>
            <person name="Glass J.I."/>
            <person name="Rusch D."/>
            <person name="Podicherti R."/>
            <person name="Tsui H.-C.T."/>
            <person name="Winkler M.E."/>
        </authorList>
    </citation>
    <scope>NUCLEOTIDE SEQUENCE</scope>
</reference>
<keyword evidence="1" id="KW-0472">Membrane</keyword>
<feature type="transmembrane region" description="Helical" evidence="1">
    <location>
        <begin position="31"/>
        <end position="53"/>
    </location>
</feature>
<dbReference type="EMBL" id="UINC01076361">
    <property type="protein sequence ID" value="SVC15450.1"/>
    <property type="molecule type" value="Genomic_DNA"/>
</dbReference>
<accession>A0A382JTN4</accession>
<dbReference type="GO" id="GO:0016020">
    <property type="term" value="C:membrane"/>
    <property type="evidence" value="ECO:0007669"/>
    <property type="project" value="TreeGrafter"/>
</dbReference>
<feature type="transmembrane region" description="Helical" evidence="1">
    <location>
        <begin position="237"/>
        <end position="258"/>
    </location>
</feature>
<dbReference type="Pfam" id="PF06966">
    <property type="entry name" value="DUF1295"/>
    <property type="match status" value="1"/>
</dbReference>
<feature type="transmembrane region" description="Helical" evidence="1">
    <location>
        <begin position="7"/>
        <end position="25"/>
    </location>
</feature>
<sequence length="295" mass="33251">MLRINLITIGVILTTIIAASVLVLAGSQNSIYLYQLPLFAMCGVLIFVIQWIAFIPSYIYKTEKYFDLTGSLTYITMVVLVLTTVNSGDIRAWIILIAVAVWAIRLGAFLFTRILLSGTDTRFDNIKTNFLKLLMTWSLQGLWIFVTFGAGLAALSSKKESAFGIWDIIGTLIFVVGFSIEIISDQQKTTFRKMQSNGFINTGLWKYSRHPNYLGEILIWIGIAILSINVLTGWQYLTLISPVFVALLLTKISGIPMLEKKSDAKWGHLTEYQNYKNQTAVLIPNIIDVFKRKQN</sequence>
<dbReference type="Gene3D" id="1.20.120.1630">
    <property type="match status" value="1"/>
</dbReference>
<dbReference type="PROSITE" id="PS50244">
    <property type="entry name" value="S5A_REDUCTASE"/>
    <property type="match status" value="1"/>
</dbReference>
<proteinExistence type="predicted"/>
<name>A0A382JTN4_9ZZZZ</name>
<dbReference type="AlphaFoldDB" id="A0A382JTN4"/>
<dbReference type="PANTHER" id="PTHR32251">
    <property type="entry name" value="3-OXO-5-ALPHA-STEROID 4-DEHYDROGENASE"/>
    <property type="match status" value="1"/>
</dbReference>
<gene>
    <name evidence="2" type="ORF">METZ01_LOCUS268304</name>
</gene>
<evidence type="ECO:0000256" key="1">
    <source>
        <dbReference type="SAM" id="Phobius"/>
    </source>
</evidence>
<feature type="transmembrane region" description="Helical" evidence="1">
    <location>
        <begin position="137"/>
        <end position="157"/>
    </location>
</feature>
<keyword evidence="1" id="KW-1133">Transmembrane helix</keyword>
<organism evidence="2">
    <name type="scientific">marine metagenome</name>
    <dbReference type="NCBI Taxonomy" id="408172"/>
    <lineage>
        <taxon>unclassified sequences</taxon>
        <taxon>metagenomes</taxon>
        <taxon>ecological metagenomes</taxon>
    </lineage>
</organism>
<dbReference type="PANTHER" id="PTHR32251:SF17">
    <property type="entry name" value="STEROID 5-ALPHA REDUCTASE C-TERMINAL DOMAIN-CONTAINING PROTEIN"/>
    <property type="match status" value="1"/>
</dbReference>
<dbReference type="InterPro" id="IPR010721">
    <property type="entry name" value="UstE-like"/>
</dbReference>
<feature type="transmembrane region" description="Helical" evidence="1">
    <location>
        <begin position="65"/>
        <end position="86"/>
    </location>
</feature>
<feature type="transmembrane region" description="Helical" evidence="1">
    <location>
        <begin position="213"/>
        <end position="231"/>
    </location>
</feature>
<protein>
    <submittedName>
        <fullName evidence="2">Uncharacterized protein</fullName>
    </submittedName>
</protein>
<evidence type="ECO:0000313" key="2">
    <source>
        <dbReference type="EMBL" id="SVC15450.1"/>
    </source>
</evidence>
<feature type="transmembrane region" description="Helical" evidence="1">
    <location>
        <begin position="92"/>
        <end position="116"/>
    </location>
</feature>